<name>A0AAE0HL79_9PEZI</name>
<evidence type="ECO:0000313" key="4">
    <source>
        <dbReference type="Proteomes" id="UP001278766"/>
    </source>
</evidence>
<dbReference type="SUPFAM" id="SSF57701">
    <property type="entry name" value="Zn2/Cys6 DNA-binding domain"/>
    <property type="match status" value="1"/>
</dbReference>
<protein>
    <recommendedName>
        <fullName evidence="2">Zn(2)-C6 fungal-type domain-containing protein</fullName>
    </recommendedName>
</protein>
<reference evidence="3" key="1">
    <citation type="journal article" date="2023" name="Mol. Phylogenet. Evol.">
        <title>Genome-scale phylogeny and comparative genomics of the fungal order Sordariales.</title>
        <authorList>
            <person name="Hensen N."/>
            <person name="Bonometti L."/>
            <person name="Westerberg I."/>
            <person name="Brannstrom I.O."/>
            <person name="Guillou S."/>
            <person name="Cros-Aarteil S."/>
            <person name="Calhoun S."/>
            <person name="Haridas S."/>
            <person name="Kuo A."/>
            <person name="Mondo S."/>
            <person name="Pangilinan J."/>
            <person name="Riley R."/>
            <person name="LaButti K."/>
            <person name="Andreopoulos B."/>
            <person name="Lipzen A."/>
            <person name="Chen C."/>
            <person name="Yan M."/>
            <person name="Daum C."/>
            <person name="Ng V."/>
            <person name="Clum A."/>
            <person name="Steindorff A."/>
            <person name="Ohm R.A."/>
            <person name="Martin F."/>
            <person name="Silar P."/>
            <person name="Natvig D.O."/>
            <person name="Lalanne C."/>
            <person name="Gautier V."/>
            <person name="Ament-Velasquez S.L."/>
            <person name="Kruys A."/>
            <person name="Hutchinson M.I."/>
            <person name="Powell A.J."/>
            <person name="Barry K."/>
            <person name="Miller A.N."/>
            <person name="Grigoriev I.V."/>
            <person name="Debuchy R."/>
            <person name="Gladieux P."/>
            <person name="Hiltunen Thoren M."/>
            <person name="Johannesson H."/>
        </authorList>
    </citation>
    <scope>NUCLEOTIDE SEQUENCE</scope>
    <source>
        <strain evidence="3">CBS 168.71</strain>
    </source>
</reference>
<evidence type="ECO:0000259" key="2">
    <source>
        <dbReference type="PROSITE" id="PS50048"/>
    </source>
</evidence>
<dbReference type="Gene3D" id="4.10.240.10">
    <property type="entry name" value="Zn(2)-C6 fungal-type DNA-binding domain"/>
    <property type="match status" value="1"/>
</dbReference>
<keyword evidence="1" id="KW-0539">Nucleus</keyword>
<feature type="domain" description="Zn(2)-C6 fungal-type" evidence="2">
    <location>
        <begin position="22"/>
        <end position="54"/>
    </location>
</feature>
<evidence type="ECO:0000313" key="3">
    <source>
        <dbReference type="EMBL" id="KAK3298582.1"/>
    </source>
</evidence>
<sequence>MDTIEARPQPASAPRAPRITNACEACRAAKVKCQASTQLGICKRCLDSKRECIFKTGPRTRRPRQPKR</sequence>
<organism evidence="3 4">
    <name type="scientific">Chaetomium fimeti</name>
    <dbReference type="NCBI Taxonomy" id="1854472"/>
    <lineage>
        <taxon>Eukaryota</taxon>
        <taxon>Fungi</taxon>
        <taxon>Dikarya</taxon>
        <taxon>Ascomycota</taxon>
        <taxon>Pezizomycotina</taxon>
        <taxon>Sordariomycetes</taxon>
        <taxon>Sordariomycetidae</taxon>
        <taxon>Sordariales</taxon>
        <taxon>Chaetomiaceae</taxon>
        <taxon>Chaetomium</taxon>
    </lineage>
</organism>
<dbReference type="Proteomes" id="UP001278766">
    <property type="component" value="Unassembled WGS sequence"/>
</dbReference>
<comment type="caution">
    <text evidence="3">The sequence shown here is derived from an EMBL/GenBank/DDBJ whole genome shotgun (WGS) entry which is preliminary data.</text>
</comment>
<dbReference type="GO" id="GO:0000981">
    <property type="term" value="F:DNA-binding transcription factor activity, RNA polymerase II-specific"/>
    <property type="evidence" value="ECO:0007669"/>
    <property type="project" value="InterPro"/>
</dbReference>
<dbReference type="Pfam" id="PF00172">
    <property type="entry name" value="Zn_clus"/>
    <property type="match status" value="1"/>
</dbReference>
<reference evidence="3" key="2">
    <citation type="submission" date="2023-06" db="EMBL/GenBank/DDBJ databases">
        <authorList>
            <consortium name="Lawrence Berkeley National Laboratory"/>
            <person name="Haridas S."/>
            <person name="Hensen N."/>
            <person name="Bonometti L."/>
            <person name="Westerberg I."/>
            <person name="Brannstrom I.O."/>
            <person name="Guillou S."/>
            <person name="Cros-Aarteil S."/>
            <person name="Calhoun S."/>
            <person name="Kuo A."/>
            <person name="Mondo S."/>
            <person name="Pangilinan J."/>
            <person name="Riley R."/>
            <person name="Labutti K."/>
            <person name="Andreopoulos B."/>
            <person name="Lipzen A."/>
            <person name="Chen C."/>
            <person name="Yanf M."/>
            <person name="Daum C."/>
            <person name="Ng V."/>
            <person name="Clum A."/>
            <person name="Steindorff A."/>
            <person name="Ohm R."/>
            <person name="Martin F."/>
            <person name="Silar P."/>
            <person name="Natvig D."/>
            <person name="Lalanne C."/>
            <person name="Gautier V."/>
            <person name="Ament-Velasquez S.L."/>
            <person name="Kruys A."/>
            <person name="Hutchinson M.I."/>
            <person name="Powell A.J."/>
            <person name="Barry K."/>
            <person name="Miller A.N."/>
            <person name="Grigoriev I.V."/>
            <person name="Debuchy R."/>
            <person name="Gladieux P."/>
            <person name="Thoren M.H."/>
            <person name="Johannesson H."/>
        </authorList>
    </citation>
    <scope>NUCLEOTIDE SEQUENCE</scope>
    <source>
        <strain evidence="3">CBS 168.71</strain>
    </source>
</reference>
<dbReference type="PROSITE" id="PS50048">
    <property type="entry name" value="ZN2_CY6_FUNGAL_2"/>
    <property type="match status" value="1"/>
</dbReference>
<dbReference type="RefSeq" id="XP_062662096.1">
    <property type="nucleotide sequence ID" value="XM_062803087.1"/>
</dbReference>
<dbReference type="AlphaFoldDB" id="A0AAE0HL79"/>
<dbReference type="GO" id="GO:0008270">
    <property type="term" value="F:zinc ion binding"/>
    <property type="evidence" value="ECO:0007669"/>
    <property type="project" value="InterPro"/>
</dbReference>
<dbReference type="SMART" id="SM00066">
    <property type="entry name" value="GAL4"/>
    <property type="match status" value="1"/>
</dbReference>
<dbReference type="PROSITE" id="PS00463">
    <property type="entry name" value="ZN2_CY6_FUNGAL_1"/>
    <property type="match status" value="1"/>
</dbReference>
<dbReference type="GeneID" id="87840035"/>
<accession>A0AAE0HL79</accession>
<dbReference type="InterPro" id="IPR001138">
    <property type="entry name" value="Zn2Cys6_DnaBD"/>
</dbReference>
<evidence type="ECO:0000256" key="1">
    <source>
        <dbReference type="ARBA" id="ARBA00023242"/>
    </source>
</evidence>
<dbReference type="EMBL" id="JAUEPN010000002">
    <property type="protein sequence ID" value="KAK3298582.1"/>
    <property type="molecule type" value="Genomic_DNA"/>
</dbReference>
<keyword evidence="4" id="KW-1185">Reference proteome</keyword>
<dbReference type="InterPro" id="IPR036864">
    <property type="entry name" value="Zn2-C6_fun-type_DNA-bd_sf"/>
</dbReference>
<proteinExistence type="predicted"/>
<gene>
    <name evidence="3" type="ORF">B0H64DRAFT_385569</name>
</gene>